<keyword evidence="1" id="KW-0812">Transmembrane</keyword>
<sequence length="45" mass="5016">MIVSDIAVKKRTSVVVLAMMIIIFGFMAYNSLPRESAPDITIPYI</sequence>
<organism evidence="2">
    <name type="scientific">marine sediment metagenome</name>
    <dbReference type="NCBI Taxonomy" id="412755"/>
    <lineage>
        <taxon>unclassified sequences</taxon>
        <taxon>metagenomes</taxon>
        <taxon>ecological metagenomes</taxon>
    </lineage>
</organism>
<dbReference type="EMBL" id="BARS01050985">
    <property type="protein sequence ID" value="GAG52719.1"/>
    <property type="molecule type" value="Genomic_DNA"/>
</dbReference>
<feature type="transmembrane region" description="Helical" evidence="1">
    <location>
        <begin position="12"/>
        <end position="29"/>
    </location>
</feature>
<evidence type="ECO:0000313" key="2">
    <source>
        <dbReference type="EMBL" id="GAG52719.1"/>
    </source>
</evidence>
<gene>
    <name evidence="2" type="ORF">S01H1_76014</name>
</gene>
<feature type="non-terminal residue" evidence="2">
    <location>
        <position position="45"/>
    </location>
</feature>
<reference evidence="2" key="1">
    <citation type="journal article" date="2014" name="Front. Microbiol.">
        <title>High frequency of phylogenetically diverse reductive dehalogenase-homologous genes in deep subseafloor sedimentary metagenomes.</title>
        <authorList>
            <person name="Kawai M."/>
            <person name="Futagami T."/>
            <person name="Toyoda A."/>
            <person name="Takaki Y."/>
            <person name="Nishi S."/>
            <person name="Hori S."/>
            <person name="Arai W."/>
            <person name="Tsubouchi T."/>
            <person name="Morono Y."/>
            <person name="Uchiyama I."/>
            <person name="Ito T."/>
            <person name="Fujiyama A."/>
            <person name="Inagaki F."/>
            <person name="Takami H."/>
        </authorList>
    </citation>
    <scope>NUCLEOTIDE SEQUENCE</scope>
    <source>
        <strain evidence="2">Expedition CK06-06</strain>
    </source>
</reference>
<keyword evidence="1" id="KW-1133">Transmembrane helix</keyword>
<evidence type="ECO:0008006" key="3">
    <source>
        <dbReference type="Google" id="ProtNLM"/>
    </source>
</evidence>
<dbReference type="AlphaFoldDB" id="X0YA62"/>
<accession>X0YA62</accession>
<evidence type="ECO:0000256" key="1">
    <source>
        <dbReference type="SAM" id="Phobius"/>
    </source>
</evidence>
<keyword evidence="1" id="KW-0472">Membrane</keyword>
<proteinExistence type="predicted"/>
<protein>
    <recommendedName>
        <fullName evidence="3">Efflux RND transporter permease subunit</fullName>
    </recommendedName>
</protein>
<name>X0YA62_9ZZZZ</name>
<comment type="caution">
    <text evidence="2">The sequence shown here is derived from an EMBL/GenBank/DDBJ whole genome shotgun (WGS) entry which is preliminary data.</text>
</comment>
<dbReference type="Gene3D" id="1.20.1640.10">
    <property type="entry name" value="Multidrug efflux transporter AcrB transmembrane domain"/>
    <property type="match status" value="1"/>
</dbReference>